<gene>
    <name evidence="2" type="ORF">SLS56_007008</name>
</gene>
<sequence>MPLYNVGQQVRYKAIGGPDSNTPSTVGTIMTVITEPSRMTGHNVQASEEDPRYEIKNDHTGKKSAIFETNILGPAA</sequence>
<feature type="domain" description="Hypervirulence associated protein TUDOR" evidence="1">
    <location>
        <begin position="7"/>
        <end position="71"/>
    </location>
</feature>
<comment type="caution">
    <text evidence="2">The sequence shown here is derived from an EMBL/GenBank/DDBJ whole genome shotgun (WGS) entry which is preliminary data.</text>
</comment>
<dbReference type="Proteomes" id="UP001521116">
    <property type="component" value="Unassembled WGS sequence"/>
</dbReference>
<organism evidence="2 3">
    <name type="scientific">Neofusicoccum ribis</name>
    <dbReference type="NCBI Taxonomy" id="45134"/>
    <lineage>
        <taxon>Eukaryota</taxon>
        <taxon>Fungi</taxon>
        <taxon>Dikarya</taxon>
        <taxon>Ascomycota</taxon>
        <taxon>Pezizomycotina</taxon>
        <taxon>Dothideomycetes</taxon>
        <taxon>Dothideomycetes incertae sedis</taxon>
        <taxon>Botryosphaeriales</taxon>
        <taxon>Botryosphaeriaceae</taxon>
        <taxon>Neofusicoccum</taxon>
    </lineage>
</organism>
<name>A0ABR3SP50_9PEZI</name>
<keyword evidence="3" id="KW-1185">Reference proteome</keyword>
<reference evidence="2 3" key="1">
    <citation type="submission" date="2024-02" db="EMBL/GenBank/DDBJ databases">
        <title>De novo assembly and annotation of 12 fungi associated with fruit tree decline syndrome in Ontario, Canada.</title>
        <authorList>
            <person name="Sulman M."/>
            <person name="Ellouze W."/>
            <person name="Ilyukhin E."/>
        </authorList>
    </citation>
    <scope>NUCLEOTIDE SEQUENCE [LARGE SCALE GENOMIC DNA]</scope>
    <source>
        <strain evidence="2 3">M1-105</strain>
    </source>
</reference>
<dbReference type="Pfam" id="PF11160">
    <property type="entry name" value="Hva1_TUDOR"/>
    <property type="match status" value="1"/>
</dbReference>
<accession>A0ABR3SP50</accession>
<evidence type="ECO:0000313" key="2">
    <source>
        <dbReference type="EMBL" id="KAL1626034.1"/>
    </source>
</evidence>
<evidence type="ECO:0000313" key="3">
    <source>
        <dbReference type="Proteomes" id="UP001521116"/>
    </source>
</evidence>
<protein>
    <recommendedName>
        <fullName evidence="1">Hypervirulence associated protein TUDOR domain-containing protein</fullName>
    </recommendedName>
</protein>
<proteinExistence type="predicted"/>
<dbReference type="InterPro" id="IPR021331">
    <property type="entry name" value="Hva1_TUDOR"/>
</dbReference>
<evidence type="ECO:0000259" key="1">
    <source>
        <dbReference type="Pfam" id="PF11160"/>
    </source>
</evidence>
<dbReference type="EMBL" id="JAJVDC020000086">
    <property type="protein sequence ID" value="KAL1626034.1"/>
    <property type="molecule type" value="Genomic_DNA"/>
</dbReference>